<dbReference type="Pfam" id="PF00689">
    <property type="entry name" value="Cation_ATPase_C"/>
    <property type="match status" value="1"/>
</dbReference>
<feature type="transmembrane region" description="Helical" evidence="11">
    <location>
        <begin position="875"/>
        <end position="894"/>
    </location>
</feature>
<feature type="transmembrane region" description="Helical" evidence="11">
    <location>
        <begin position="247"/>
        <end position="272"/>
    </location>
</feature>
<dbReference type="InterPro" id="IPR023298">
    <property type="entry name" value="ATPase_P-typ_TM_dom_sf"/>
</dbReference>
<dbReference type="SUPFAM" id="SSF81653">
    <property type="entry name" value="Calcium ATPase, transduction domain A"/>
    <property type="match status" value="1"/>
</dbReference>
<dbReference type="InterPro" id="IPR006068">
    <property type="entry name" value="ATPase_P-typ_cation-transptr_C"/>
</dbReference>
<evidence type="ECO:0000256" key="7">
    <source>
        <dbReference type="ARBA" id="ARBA00022967"/>
    </source>
</evidence>
<keyword evidence="8 11" id="KW-1133">Transmembrane helix</keyword>
<name>A0ABN1PGF6_9ACTN</name>
<evidence type="ECO:0000256" key="4">
    <source>
        <dbReference type="ARBA" id="ARBA00022692"/>
    </source>
</evidence>
<dbReference type="Gene3D" id="3.40.1110.10">
    <property type="entry name" value="Calcium-transporting ATPase, cytoplasmic domain N"/>
    <property type="match status" value="1"/>
</dbReference>
<dbReference type="SUPFAM" id="SSF81665">
    <property type="entry name" value="Calcium ATPase, transmembrane domain M"/>
    <property type="match status" value="1"/>
</dbReference>
<dbReference type="SFLD" id="SFLDS00003">
    <property type="entry name" value="Haloacid_Dehalogenase"/>
    <property type="match status" value="1"/>
</dbReference>
<comment type="caution">
    <text evidence="13">The sequence shown here is derived from an EMBL/GenBank/DDBJ whole genome shotgun (WGS) entry which is preliminary data.</text>
</comment>
<feature type="transmembrane region" description="Helical" evidence="11">
    <location>
        <begin position="802"/>
        <end position="821"/>
    </location>
</feature>
<keyword evidence="4 11" id="KW-0812">Transmembrane</keyword>
<keyword evidence="3" id="KW-1003">Cell membrane</keyword>
<accession>A0ABN1PGF6</accession>
<protein>
    <submittedName>
        <fullName evidence="13">Cation-transporting P-type ATPase</fullName>
    </submittedName>
</protein>
<evidence type="ECO:0000256" key="9">
    <source>
        <dbReference type="ARBA" id="ARBA00023136"/>
    </source>
</evidence>
<evidence type="ECO:0000256" key="8">
    <source>
        <dbReference type="ARBA" id="ARBA00022989"/>
    </source>
</evidence>
<gene>
    <name evidence="13" type="ORF">GCM10009554_08810</name>
</gene>
<dbReference type="InterPro" id="IPR008250">
    <property type="entry name" value="ATPase_P-typ_transduc_dom_A_sf"/>
</dbReference>
<proteinExistence type="inferred from homology"/>
<feature type="transmembrane region" description="Helical" evidence="11">
    <location>
        <begin position="842"/>
        <end position="863"/>
    </location>
</feature>
<feature type="transmembrane region" description="Helical" evidence="11">
    <location>
        <begin position="292"/>
        <end position="309"/>
    </location>
</feature>
<dbReference type="SUPFAM" id="SSF81660">
    <property type="entry name" value="Metal cation-transporting ATPase, ATP-binding domain N"/>
    <property type="match status" value="1"/>
</dbReference>
<evidence type="ECO:0000256" key="3">
    <source>
        <dbReference type="ARBA" id="ARBA00022475"/>
    </source>
</evidence>
<reference evidence="13 14" key="1">
    <citation type="journal article" date="2019" name="Int. J. Syst. Evol. Microbiol.">
        <title>The Global Catalogue of Microorganisms (GCM) 10K type strain sequencing project: providing services to taxonomists for standard genome sequencing and annotation.</title>
        <authorList>
            <consortium name="The Broad Institute Genomics Platform"/>
            <consortium name="The Broad Institute Genome Sequencing Center for Infectious Disease"/>
            <person name="Wu L."/>
            <person name="Ma J."/>
        </authorList>
    </citation>
    <scope>NUCLEOTIDE SEQUENCE [LARGE SCALE GENOMIC DNA]</scope>
    <source>
        <strain evidence="13 14">JCM 10977</strain>
    </source>
</reference>
<feature type="domain" description="Cation-transporting P-type ATPase N-terminal" evidence="12">
    <location>
        <begin position="11"/>
        <end position="84"/>
    </location>
</feature>
<dbReference type="Gene3D" id="2.70.150.10">
    <property type="entry name" value="Calcium-transporting ATPase, cytoplasmic transduction domain A"/>
    <property type="match status" value="1"/>
</dbReference>
<comment type="similarity">
    <text evidence="2">Belongs to the cation transport ATPase (P-type) (TC 3.A.3) family. Type IIA subfamily.</text>
</comment>
<dbReference type="NCBIfam" id="TIGR01494">
    <property type="entry name" value="ATPase_P-type"/>
    <property type="match status" value="2"/>
</dbReference>
<comment type="subcellular location">
    <subcellularLocation>
        <location evidence="1">Cell membrane</location>
        <topology evidence="1">Multi-pass membrane protein</topology>
    </subcellularLocation>
</comment>
<dbReference type="Gene3D" id="1.20.1110.10">
    <property type="entry name" value="Calcium-transporting ATPase, transmembrane domain"/>
    <property type="match status" value="1"/>
</dbReference>
<dbReference type="Pfam" id="PF00690">
    <property type="entry name" value="Cation_ATPase_N"/>
    <property type="match status" value="1"/>
</dbReference>
<dbReference type="InterPro" id="IPR001757">
    <property type="entry name" value="P_typ_ATPase"/>
</dbReference>
<keyword evidence="9 11" id="KW-0472">Membrane</keyword>
<keyword evidence="6" id="KW-0067">ATP-binding</keyword>
<dbReference type="InterPro" id="IPR036412">
    <property type="entry name" value="HAD-like_sf"/>
</dbReference>
<dbReference type="PRINTS" id="PR00120">
    <property type="entry name" value="HATPASE"/>
</dbReference>
<dbReference type="InterPro" id="IPR004014">
    <property type="entry name" value="ATPase_P-typ_cation-transptr_N"/>
</dbReference>
<dbReference type="PANTHER" id="PTHR43294">
    <property type="entry name" value="SODIUM/POTASSIUM-TRANSPORTING ATPASE SUBUNIT ALPHA"/>
    <property type="match status" value="1"/>
</dbReference>
<evidence type="ECO:0000256" key="10">
    <source>
        <dbReference type="ARBA" id="ARBA00049360"/>
    </source>
</evidence>
<evidence type="ECO:0000256" key="2">
    <source>
        <dbReference type="ARBA" id="ARBA00005675"/>
    </source>
</evidence>
<dbReference type="InterPro" id="IPR059000">
    <property type="entry name" value="ATPase_P-type_domA"/>
</dbReference>
<evidence type="ECO:0000313" key="13">
    <source>
        <dbReference type="EMBL" id="GAA0927718.1"/>
    </source>
</evidence>
<evidence type="ECO:0000256" key="11">
    <source>
        <dbReference type="SAM" id="Phobius"/>
    </source>
</evidence>
<dbReference type="SUPFAM" id="SSF56784">
    <property type="entry name" value="HAD-like"/>
    <property type="match status" value="1"/>
</dbReference>
<evidence type="ECO:0000313" key="14">
    <source>
        <dbReference type="Proteomes" id="UP001500542"/>
    </source>
</evidence>
<evidence type="ECO:0000256" key="6">
    <source>
        <dbReference type="ARBA" id="ARBA00022840"/>
    </source>
</evidence>
<dbReference type="SFLD" id="SFLDG00002">
    <property type="entry name" value="C1.7:_P-type_atpase_like"/>
    <property type="match status" value="1"/>
</dbReference>
<dbReference type="Proteomes" id="UP001500542">
    <property type="component" value="Unassembled WGS sequence"/>
</dbReference>
<dbReference type="InterPro" id="IPR023299">
    <property type="entry name" value="ATPase_P-typ_cyto_dom_N"/>
</dbReference>
<dbReference type="InterPro" id="IPR018303">
    <property type="entry name" value="ATPase_P-typ_P_site"/>
</dbReference>
<dbReference type="InterPro" id="IPR044492">
    <property type="entry name" value="P_typ_ATPase_HD_dom"/>
</dbReference>
<organism evidence="13 14">
    <name type="scientific">Kribbella koreensis</name>
    <dbReference type="NCBI Taxonomy" id="57909"/>
    <lineage>
        <taxon>Bacteria</taxon>
        <taxon>Bacillati</taxon>
        <taxon>Actinomycetota</taxon>
        <taxon>Actinomycetes</taxon>
        <taxon>Propionibacteriales</taxon>
        <taxon>Kribbellaceae</taxon>
        <taxon>Kribbella</taxon>
    </lineage>
</organism>
<dbReference type="RefSeq" id="WP_343965015.1">
    <property type="nucleotide sequence ID" value="NZ_BAAAHK010000003.1"/>
</dbReference>
<dbReference type="Pfam" id="PF00122">
    <property type="entry name" value="E1-E2_ATPase"/>
    <property type="match status" value="1"/>
</dbReference>
<evidence type="ECO:0000256" key="1">
    <source>
        <dbReference type="ARBA" id="ARBA00004651"/>
    </source>
</evidence>
<dbReference type="Pfam" id="PF13246">
    <property type="entry name" value="Cation_ATPase"/>
    <property type="match status" value="1"/>
</dbReference>
<sequence>MTVDEIQALTDDPREPAERLLRDLRTRADGLTDREAARRLEAHGPNELTRRTRRNWPRQLLRQFTHPLALLLWLAAVLAAVSGTPVLAIAIVAVIVLNAALAFVQEQQAERAVEALAAYLPAKASVLRDGVRESVEARTLVPGDILIVEEGDRVSADARLLDGAVEVDLSTLTGESLPAYRSADLLDTDGSLLDAADLLFSGTSCTGGEATAVVFATGMRTELGRIAALSQRVEQDESPLERQVKRVAWLIAGVAVGVGLLFLLIGTFVAGLPLADAVNFGIGLLVANVPEGLLPTITLALAVGVRVLARGGAVVKRLSAVETLGSTTVICTDKTGTLTENRMQVTDIWTPEGIVPPGPPDAATRLLAQSLAACTNATVDPARPETATGDPTEIALLLAAAGLGADVSADRRTANRVRQFHFDPNLRRMSTIDRTGDGSLEVNLKGAPEEVLAQSSLLTGPGGTPRPLTAADRTRLAEEFAGLAGRGLRVIGVARRDLRPGEPLPERREQAERDLVFLGLLAMFDPPRTEVPAAVARCHDAGIRLLVVTGDNGLTAAEIARRVGIGRRGARVVTGRELEAMSEAALDELLAGEDELIFARSSPEAKLRIADALRAQGHVVAMTGDGVNDAPALRRADIGLAMGVAGTDVAREAATMVLTDDNFASIVTAVEAGRRVYDNVRKFIVYIFAHAMPEMIPFLVFALSGGRVPLPLTVLQILAIDLGTETLPALALGREPAEPGLMDRPPRKRGENVIDARMLARAWGLLGGLSAVLVLGVFFWTLLAGGWHPGAPTGDGSALHHLWIQATTMTFLGIVACQLGTAFAARTQHASLRSIGALSNHLLLWGIAFELAFAAAVVTIAPLQNIFGTALPPVPQLAVLVTFPFIVWGADELWRLRLRSRNPGRTTS</sequence>
<dbReference type="PROSITE" id="PS00154">
    <property type="entry name" value="ATPASE_E1_E2"/>
    <property type="match status" value="1"/>
</dbReference>
<dbReference type="Gene3D" id="3.40.50.1000">
    <property type="entry name" value="HAD superfamily/HAD-like"/>
    <property type="match status" value="1"/>
</dbReference>
<dbReference type="EMBL" id="BAAAHK010000003">
    <property type="protein sequence ID" value="GAA0927718.1"/>
    <property type="molecule type" value="Genomic_DNA"/>
</dbReference>
<dbReference type="InterPro" id="IPR050510">
    <property type="entry name" value="Cation_transp_ATPase_P-type"/>
</dbReference>
<feature type="transmembrane region" description="Helical" evidence="11">
    <location>
        <begin position="60"/>
        <end position="80"/>
    </location>
</feature>
<dbReference type="PANTHER" id="PTHR43294:SF21">
    <property type="entry name" value="CATION TRANSPORTING ATPASE"/>
    <property type="match status" value="1"/>
</dbReference>
<feature type="transmembrane region" description="Helical" evidence="11">
    <location>
        <begin position="758"/>
        <end position="782"/>
    </location>
</feature>
<dbReference type="InterPro" id="IPR023214">
    <property type="entry name" value="HAD_sf"/>
</dbReference>
<evidence type="ECO:0000256" key="5">
    <source>
        <dbReference type="ARBA" id="ARBA00022741"/>
    </source>
</evidence>
<feature type="transmembrane region" description="Helical" evidence="11">
    <location>
        <begin position="86"/>
        <end position="104"/>
    </location>
</feature>
<dbReference type="PRINTS" id="PR00119">
    <property type="entry name" value="CATATPASE"/>
</dbReference>
<dbReference type="SFLD" id="SFLDF00027">
    <property type="entry name" value="p-type_atpase"/>
    <property type="match status" value="1"/>
</dbReference>
<keyword evidence="14" id="KW-1185">Reference proteome</keyword>
<dbReference type="SMART" id="SM00831">
    <property type="entry name" value="Cation_ATPase_N"/>
    <property type="match status" value="1"/>
</dbReference>
<evidence type="ECO:0000259" key="12">
    <source>
        <dbReference type="SMART" id="SM00831"/>
    </source>
</evidence>
<comment type="catalytic activity">
    <reaction evidence="10">
        <text>ATP + H2O = ADP + phosphate + H(+)</text>
        <dbReference type="Rhea" id="RHEA:13065"/>
        <dbReference type="ChEBI" id="CHEBI:15377"/>
        <dbReference type="ChEBI" id="CHEBI:15378"/>
        <dbReference type="ChEBI" id="CHEBI:30616"/>
        <dbReference type="ChEBI" id="CHEBI:43474"/>
        <dbReference type="ChEBI" id="CHEBI:456216"/>
    </reaction>
</comment>
<keyword evidence="7" id="KW-1278">Translocase</keyword>
<keyword evidence="5" id="KW-0547">Nucleotide-binding</keyword>